<dbReference type="EMBL" id="CAJNNW010026612">
    <property type="protein sequence ID" value="CAE8686575.1"/>
    <property type="molecule type" value="Genomic_DNA"/>
</dbReference>
<feature type="compositionally biased region" description="Gly residues" evidence="1">
    <location>
        <begin position="67"/>
        <end position="84"/>
    </location>
</feature>
<proteinExistence type="predicted"/>
<dbReference type="InterPro" id="IPR011129">
    <property type="entry name" value="CSD"/>
</dbReference>
<evidence type="ECO:0000259" key="2">
    <source>
        <dbReference type="PROSITE" id="PS51857"/>
    </source>
</evidence>
<protein>
    <recommendedName>
        <fullName evidence="2">CSD domain-containing protein</fullName>
    </recommendedName>
</protein>
<dbReference type="PANTHER" id="PTHR46565">
    <property type="entry name" value="COLD SHOCK DOMAIN PROTEIN 2"/>
    <property type="match status" value="1"/>
</dbReference>
<dbReference type="InterPro" id="IPR019844">
    <property type="entry name" value="CSD_CS"/>
</dbReference>
<dbReference type="PROSITE" id="PS00352">
    <property type="entry name" value="CSD_1"/>
    <property type="match status" value="1"/>
</dbReference>
<feature type="region of interest" description="Disordered" evidence="1">
    <location>
        <begin position="43"/>
        <end position="84"/>
    </location>
</feature>
<dbReference type="CDD" id="cd04458">
    <property type="entry name" value="CSP_CDS"/>
    <property type="match status" value="1"/>
</dbReference>
<dbReference type="SUPFAM" id="SSF50249">
    <property type="entry name" value="Nucleic acid-binding proteins"/>
    <property type="match status" value="1"/>
</dbReference>
<gene>
    <name evidence="3" type="ORF">PGLA2088_LOCUS25042</name>
</gene>
<dbReference type="Pfam" id="PF00313">
    <property type="entry name" value="CSD"/>
    <property type="match status" value="1"/>
</dbReference>
<dbReference type="SMART" id="SM00357">
    <property type="entry name" value="CSP"/>
    <property type="match status" value="1"/>
</dbReference>
<accession>A0A813JX06</accession>
<dbReference type="PRINTS" id="PR00050">
    <property type="entry name" value="COLDSHOCK"/>
</dbReference>
<evidence type="ECO:0000313" key="3">
    <source>
        <dbReference type="EMBL" id="CAE8686575.1"/>
    </source>
</evidence>
<dbReference type="GO" id="GO:0003676">
    <property type="term" value="F:nucleic acid binding"/>
    <property type="evidence" value="ECO:0007669"/>
    <property type="project" value="InterPro"/>
</dbReference>
<name>A0A813JX06_POLGL</name>
<evidence type="ECO:0000313" key="4">
    <source>
        <dbReference type="Proteomes" id="UP000626109"/>
    </source>
</evidence>
<evidence type="ECO:0000256" key="1">
    <source>
        <dbReference type="SAM" id="MobiDB-lite"/>
    </source>
</evidence>
<dbReference type="InterPro" id="IPR002059">
    <property type="entry name" value="CSP_DNA-bd"/>
</dbReference>
<dbReference type="PANTHER" id="PTHR46565:SF20">
    <property type="entry name" value="COLD SHOCK DOMAIN-CONTAINING PROTEIN 4"/>
    <property type="match status" value="1"/>
</dbReference>
<dbReference type="Gene3D" id="2.40.50.140">
    <property type="entry name" value="Nucleic acid-binding proteins"/>
    <property type="match status" value="1"/>
</dbReference>
<dbReference type="AlphaFoldDB" id="A0A813JX06"/>
<dbReference type="InterPro" id="IPR012340">
    <property type="entry name" value="NA-bd_OB-fold"/>
</dbReference>
<dbReference type="Proteomes" id="UP000626109">
    <property type="component" value="Unassembled WGS sequence"/>
</dbReference>
<sequence>MACQGTVKMWNDEKGFGFIQPSDGSEDVFVHRSVLQGSDALEKGDEVSYDSEYDDRKGKTKAINVSGGTGQSQGGGGGGGGGYGGGKGGGGYGGGKGGGYDSYGGGGGKGGGGGYDSYGGGGGKGGGGGYDSYGGGKGKSYNPY</sequence>
<reference evidence="3" key="1">
    <citation type="submission" date="2021-02" db="EMBL/GenBank/DDBJ databases">
        <authorList>
            <person name="Dougan E. K."/>
            <person name="Rhodes N."/>
            <person name="Thang M."/>
            <person name="Chan C."/>
        </authorList>
    </citation>
    <scope>NUCLEOTIDE SEQUENCE</scope>
</reference>
<comment type="caution">
    <text evidence="3">The sequence shown here is derived from an EMBL/GenBank/DDBJ whole genome shotgun (WGS) entry which is preliminary data.</text>
</comment>
<organism evidence="3 4">
    <name type="scientific">Polarella glacialis</name>
    <name type="common">Dinoflagellate</name>
    <dbReference type="NCBI Taxonomy" id="89957"/>
    <lineage>
        <taxon>Eukaryota</taxon>
        <taxon>Sar</taxon>
        <taxon>Alveolata</taxon>
        <taxon>Dinophyceae</taxon>
        <taxon>Suessiales</taxon>
        <taxon>Suessiaceae</taxon>
        <taxon>Polarella</taxon>
    </lineage>
</organism>
<dbReference type="PROSITE" id="PS51857">
    <property type="entry name" value="CSD_2"/>
    <property type="match status" value="1"/>
</dbReference>
<feature type="domain" description="CSD" evidence="2">
    <location>
        <begin position="2"/>
        <end position="67"/>
    </location>
</feature>